<evidence type="ECO:0000256" key="1">
    <source>
        <dbReference type="ARBA" id="ARBA00007169"/>
    </source>
</evidence>
<dbReference type="PANTHER" id="PTHR11487">
    <property type="entry name" value="THIOESTERASE"/>
    <property type="match status" value="1"/>
</dbReference>
<organism evidence="3 4">
    <name type="scientific">Paraclostridium ghonii</name>
    <dbReference type="NCBI Taxonomy" id="29358"/>
    <lineage>
        <taxon>Bacteria</taxon>
        <taxon>Bacillati</taxon>
        <taxon>Bacillota</taxon>
        <taxon>Clostridia</taxon>
        <taxon>Peptostreptococcales</taxon>
        <taxon>Peptostreptococcaceae</taxon>
        <taxon>Paraclostridium</taxon>
    </lineage>
</organism>
<protein>
    <submittedName>
        <fullName evidence="3">Surfactin synthase thioesterase subunit</fullName>
    </submittedName>
</protein>
<reference evidence="3 4" key="1">
    <citation type="submission" date="2023-07" db="EMBL/GenBank/DDBJ databases">
        <title>Genomic Encyclopedia of Type Strains, Phase IV (KMG-IV): sequencing the most valuable type-strain genomes for metagenomic binning, comparative biology and taxonomic classification.</title>
        <authorList>
            <person name="Goeker M."/>
        </authorList>
    </citation>
    <scope>NUCLEOTIDE SEQUENCE [LARGE SCALE GENOMIC DNA]</scope>
    <source>
        <strain evidence="3 4">DSM 15049</strain>
    </source>
</reference>
<comment type="similarity">
    <text evidence="1">Belongs to the thioesterase family.</text>
</comment>
<dbReference type="Gene3D" id="3.40.50.1820">
    <property type="entry name" value="alpha/beta hydrolase"/>
    <property type="match status" value="1"/>
</dbReference>
<comment type="caution">
    <text evidence="3">The sequence shown here is derived from an EMBL/GenBank/DDBJ whole genome shotgun (WGS) entry which is preliminary data.</text>
</comment>
<name>A0ABU0N025_9FIRM</name>
<dbReference type="EMBL" id="JAUSWG010000006">
    <property type="protein sequence ID" value="MDQ0556514.1"/>
    <property type="molecule type" value="Genomic_DNA"/>
</dbReference>
<dbReference type="Proteomes" id="UP001232584">
    <property type="component" value="Unassembled WGS sequence"/>
</dbReference>
<proteinExistence type="inferred from homology"/>
<dbReference type="Pfam" id="PF00975">
    <property type="entry name" value="Thioesterase"/>
    <property type="match status" value="1"/>
</dbReference>
<evidence type="ECO:0000313" key="3">
    <source>
        <dbReference type="EMBL" id="MDQ0556514.1"/>
    </source>
</evidence>
<sequence length="237" mass="28077">MTRFKLFCVPYAGGSAMVYSQWRKYMKDKIEIVPIELKGRGMRLNEAHYNLIEDAIEDVFRVIKENIEGCDYAIFGHSMGSLIAYEVYQRIIEEQIQMPKHMFFSGRQAPSIELKTQYYKLEEDKFLEVVKEYGGFTDDILKSVEIMRYFIPILRNDFKILEEYKYKEKVKISVGSSVFIGREDSVSIYEVLEWQNHIEGKCDIYMFNGGHFFIKNNLLEVTKRILNILKNKEVQYE</sequence>
<gene>
    <name evidence="3" type="ORF">QOZ92_001628</name>
</gene>
<dbReference type="PANTHER" id="PTHR11487:SF0">
    <property type="entry name" value="S-ACYL FATTY ACID SYNTHASE THIOESTERASE, MEDIUM CHAIN"/>
    <property type="match status" value="1"/>
</dbReference>
<evidence type="ECO:0000313" key="4">
    <source>
        <dbReference type="Proteomes" id="UP001232584"/>
    </source>
</evidence>
<keyword evidence="4" id="KW-1185">Reference proteome</keyword>
<accession>A0ABU0N025</accession>
<dbReference type="RefSeq" id="WP_307505848.1">
    <property type="nucleotide sequence ID" value="NZ_BAAACE010000027.1"/>
</dbReference>
<dbReference type="InterPro" id="IPR001031">
    <property type="entry name" value="Thioesterase"/>
</dbReference>
<evidence type="ECO:0000259" key="2">
    <source>
        <dbReference type="Pfam" id="PF00975"/>
    </source>
</evidence>
<dbReference type="InterPro" id="IPR012223">
    <property type="entry name" value="TEII"/>
</dbReference>
<dbReference type="SUPFAM" id="SSF53474">
    <property type="entry name" value="alpha/beta-Hydrolases"/>
    <property type="match status" value="1"/>
</dbReference>
<dbReference type="InterPro" id="IPR029058">
    <property type="entry name" value="AB_hydrolase_fold"/>
</dbReference>
<feature type="domain" description="Thioesterase" evidence="2">
    <location>
        <begin position="5"/>
        <end position="225"/>
    </location>
</feature>